<comment type="caution">
    <text evidence="2">The sequence shown here is derived from an EMBL/GenBank/DDBJ whole genome shotgun (WGS) entry which is preliminary data.</text>
</comment>
<dbReference type="InterPro" id="IPR052183">
    <property type="entry name" value="IS_Transposase"/>
</dbReference>
<dbReference type="AlphaFoldDB" id="A0A2M9G7M7"/>
<evidence type="ECO:0000313" key="3">
    <source>
        <dbReference type="Proteomes" id="UP000229498"/>
    </source>
</evidence>
<dbReference type="PANTHER" id="PTHR35528">
    <property type="entry name" value="BLL1675 PROTEIN"/>
    <property type="match status" value="1"/>
</dbReference>
<gene>
    <name evidence="2" type="ORF">CVT23_00090</name>
</gene>
<evidence type="ECO:0000313" key="2">
    <source>
        <dbReference type="EMBL" id="PJK31728.1"/>
    </source>
</evidence>
<proteinExistence type="predicted"/>
<dbReference type="Pfam" id="PF13610">
    <property type="entry name" value="DDE_Tnp_IS240"/>
    <property type="match status" value="1"/>
</dbReference>
<dbReference type="PANTHER" id="PTHR35528:SF3">
    <property type="entry name" value="BLL1675 PROTEIN"/>
    <property type="match status" value="1"/>
</dbReference>
<dbReference type="Proteomes" id="UP000229498">
    <property type="component" value="Unassembled WGS sequence"/>
</dbReference>
<dbReference type="OrthoDB" id="4315389at2"/>
<keyword evidence="3" id="KW-1185">Reference proteome</keyword>
<sequence length="142" mass="16660">MASARLVGCAIPFRYFDSSPAVIRTAVLLCIRFPLSLRQVEDLLHERGIEVSLETIRFWWNRFGPIIAAELRKQQRRTARQHLQWRCHLDEIFVRTNGERRHLWRVVYHEGEVLEAYVTESRDRSAALAFLERSMVKPPACA</sequence>
<dbReference type="EMBL" id="PHIG01000002">
    <property type="protein sequence ID" value="PJK31728.1"/>
    <property type="molecule type" value="Genomic_DNA"/>
</dbReference>
<protein>
    <recommendedName>
        <fullName evidence="1">DDE domain-containing protein</fullName>
    </recommendedName>
</protein>
<evidence type="ECO:0000259" key="1">
    <source>
        <dbReference type="Pfam" id="PF13610"/>
    </source>
</evidence>
<dbReference type="InterPro" id="IPR032874">
    <property type="entry name" value="DDE_dom"/>
</dbReference>
<name>A0A2M9G7M7_9PROT</name>
<reference evidence="2 3" key="1">
    <citation type="submission" date="2017-11" db="EMBL/GenBank/DDBJ databases">
        <title>Draft genome sequence of Rhizobiales bacterium SY3-13.</title>
        <authorList>
            <person name="Sun C."/>
        </authorList>
    </citation>
    <scope>NUCLEOTIDE SEQUENCE [LARGE SCALE GENOMIC DNA]</scope>
    <source>
        <strain evidence="2 3">SY3-13</strain>
    </source>
</reference>
<feature type="domain" description="DDE" evidence="1">
    <location>
        <begin position="85"/>
        <end position="135"/>
    </location>
</feature>
<organism evidence="2 3">
    <name type="scientific">Minwuia thermotolerans</name>
    <dbReference type="NCBI Taxonomy" id="2056226"/>
    <lineage>
        <taxon>Bacteria</taxon>
        <taxon>Pseudomonadati</taxon>
        <taxon>Pseudomonadota</taxon>
        <taxon>Alphaproteobacteria</taxon>
        <taxon>Minwuiales</taxon>
        <taxon>Minwuiaceae</taxon>
        <taxon>Minwuia</taxon>
    </lineage>
</organism>
<accession>A0A2M9G7M7</accession>